<evidence type="ECO:0000313" key="9">
    <source>
        <dbReference type="Proteomes" id="UP000567795"/>
    </source>
</evidence>
<protein>
    <submittedName>
        <fullName evidence="8">Uncharacterized membrane protein YgaE (UPF0421/DUF939 family)</fullName>
    </submittedName>
</protein>
<organism evidence="8 9">
    <name type="scientific">Allostreptomyces psammosilenae</name>
    <dbReference type="NCBI Taxonomy" id="1892865"/>
    <lineage>
        <taxon>Bacteria</taxon>
        <taxon>Bacillati</taxon>
        <taxon>Actinomycetota</taxon>
        <taxon>Actinomycetes</taxon>
        <taxon>Kitasatosporales</taxon>
        <taxon>Streptomycetaceae</taxon>
        <taxon>Allostreptomyces</taxon>
    </lineage>
</organism>
<evidence type="ECO:0000256" key="1">
    <source>
        <dbReference type="ARBA" id="ARBA00004651"/>
    </source>
</evidence>
<keyword evidence="9" id="KW-1185">Reference proteome</keyword>
<keyword evidence="6" id="KW-0175">Coiled coil</keyword>
<evidence type="ECO:0000256" key="7">
    <source>
        <dbReference type="SAM" id="Phobius"/>
    </source>
</evidence>
<name>A0A852ZXF2_9ACTN</name>
<dbReference type="EMBL" id="JACBZD010000001">
    <property type="protein sequence ID" value="NYI07073.1"/>
    <property type="molecule type" value="Genomic_DNA"/>
</dbReference>
<feature type="transmembrane region" description="Helical" evidence="7">
    <location>
        <begin position="44"/>
        <end position="62"/>
    </location>
</feature>
<keyword evidence="3 7" id="KW-0812">Transmembrane</keyword>
<keyword evidence="2" id="KW-1003">Cell membrane</keyword>
<accession>A0A852ZXF2</accession>
<evidence type="ECO:0000256" key="6">
    <source>
        <dbReference type="SAM" id="Coils"/>
    </source>
</evidence>
<comment type="caution">
    <text evidence="8">The sequence shown here is derived from an EMBL/GenBank/DDBJ whole genome shotgun (WGS) entry which is preliminary data.</text>
</comment>
<dbReference type="InterPro" id="IPR010343">
    <property type="entry name" value="ArAE_1"/>
</dbReference>
<keyword evidence="4 7" id="KW-1133">Transmembrane helix</keyword>
<proteinExistence type="predicted"/>
<gene>
    <name evidence="8" type="ORF">FHU37_004016</name>
</gene>
<comment type="subcellular location">
    <subcellularLocation>
        <location evidence="1">Cell membrane</location>
        <topology evidence="1">Multi-pass membrane protein</topology>
    </subcellularLocation>
</comment>
<dbReference type="RefSeq" id="WP_312892684.1">
    <property type="nucleotide sequence ID" value="NZ_JACBZD010000001.1"/>
</dbReference>
<dbReference type="Proteomes" id="UP000567795">
    <property type="component" value="Unassembled WGS sequence"/>
</dbReference>
<feature type="transmembrane region" description="Helical" evidence="7">
    <location>
        <begin position="21"/>
        <end position="38"/>
    </location>
</feature>
<reference evidence="8 9" key="1">
    <citation type="submission" date="2020-07" db="EMBL/GenBank/DDBJ databases">
        <title>Sequencing the genomes of 1000 actinobacteria strains.</title>
        <authorList>
            <person name="Klenk H.-P."/>
        </authorList>
    </citation>
    <scope>NUCLEOTIDE SEQUENCE [LARGE SCALE GENOMIC DNA]</scope>
    <source>
        <strain evidence="8 9">DSM 42178</strain>
    </source>
</reference>
<sequence length="407" mass="45216">MTELAGIVRRRRREPIVVQTLRSTVGAVFAYIVAVWLTDHGPPLLAPLTALLVVQVTLYATLTTGIRRVISVVAGVLIAVAFSEIVGLSWWSLGLLILASLVIGHILRVDEFVPEVAISAMLVLGVTHVGEVAWGRVAETLIGAVVGVLLNALFAPPVFVEPAGEAIEELAERMRELLLRIGGELNRGATLQQTGSWLLEARRLDHEIARVDGALSTAEESLRFNPRVRQGLLTRLVLRSGLDTLEICAVVLRTLCRSLTDLSQERDDRSVYSGEVATALAQLLRHLAEAVDSFGRLITAQVTASAEQAEEQLAQALADGRQDRARISELLRVETEREAERWELHGALLANVDRLLNELDVERRSQWLAEELDRHAQMPPRNPLYQMQRRVRAFRRGTRNRLQRLLK</sequence>
<evidence type="ECO:0000256" key="4">
    <source>
        <dbReference type="ARBA" id="ARBA00022989"/>
    </source>
</evidence>
<evidence type="ECO:0000256" key="5">
    <source>
        <dbReference type="ARBA" id="ARBA00023136"/>
    </source>
</evidence>
<keyword evidence="5 7" id="KW-0472">Membrane</keyword>
<feature type="coiled-coil region" evidence="6">
    <location>
        <begin position="299"/>
        <end position="326"/>
    </location>
</feature>
<dbReference type="GO" id="GO:0005886">
    <property type="term" value="C:plasma membrane"/>
    <property type="evidence" value="ECO:0007669"/>
    <property type="project" value="UniProtKB-SubCell"/>
</dbReference>
<dbReference type="AlphaFoldDB" id="A0A852ZXF2"/>
<evidence type="ECO:0000256" key="2">
    <source>
        <dbReference type="ARBA" id="ARBA00022475"/>
    </source>
</evidence>
<feature type="transmembrane region" description="Helical" evidence="7">
    <location>
        <begin position="69"/>
        <end position="92"/>
    </location>
</feature>
<evidence type="ECO:0000256" key="3">
    <source>
        <dbReference type="ARBA" id="ARBA00022692"/>
    </source>
</evidence>
<evidence type="ECO:0000313" key="8">
    <source>
        <dbReference type="EMBL" id="NYI07073.1"/>
    </source>
</evidence>
<dbReference type="Pfam" id="PF06081">
    <property type="entry name" value="ArAE_1"/>
    <property type="match status" value="1"/>
</dbReference>